<feature type="transmembrane region" description="Helical" evidence="1">
    <location>
        <begin position="349"/>
        <end position="371"/>
    </location>
</feature>
<feature type="transmembrane region" description="Helical" evidence="1">
    <location>
        <begin position="188"/>
        <end position="205"/>
    </location>
</feature>
<feature type="transmembrane region" description="Helical" evidence="1">
    <location>
        <begin position="33"/>
        <end position="54"/>
    </location>
</feature>
<evidence type="ECO:0008006" key="4">
    <source>
        <dbReference type="Google" id="ProtNLM"/>
    </source>
</evidence>
<keyword evidence="1" id="KW-0812">Transmembrane</keyword>
<dbReference type="STRING" id="762486.SAMN05444411_101131"/>
<sequence>MINKKKLVLVLSFLAYFTINSLFLYKYGSRQNYISVFLILLLYPAFQFLTFYFLKITNFKEQVYKMLFFIIVFTFFIFTIVLNNFVDGNTLIVDRWSAIDVSVHAVLNGEYPYSIPNHLGQYSSNLPSLVIIGLPFYLFGDVGFLQSFTFLFFAYILHKSFTNYKVKLLGILLLISSIFYLWEVYTKSELMSNFIFVLGFIVLWSKKYSKSLFKKSFLLGVITSFIALTRIPVLIPLVIFLFKDFLNTSIKKKIYFIISSMVVTLFLGFVVLKDCPNIEVLKNYNPLTLQGNKTPLLISLISLLLPFFISFKVKNEAINTVLYSIPIILIPILGHFLSSWFNYGFEKTIFNSFADISYFNMVSPLLIYYIIYSFNKEVFKPIEEKGTE</sequence>
<feature type="transmembrane region" description="Helical" evidence="1">
    <location>
        <begin position="317"/>
        <end position="337"/>
    </location>
</feature>
<keyword evidence="1" id="KW-1133">Transmembrane helix</keyword>
<dbReference type="EMBL" id="FNNJ01000001">
    <property type="protein sequence ID" value="SDW13475.1"/>
    <property type="molecule type" value="Genomic_DNA"/>
</dbReference>
<dbReference type="Proteomes" id="UP000199595">
    <property type="component" value="Unassembled WGS sequence"/>
</dbReference>
<feature type="transmembrane region" description="Helical" evidence="1">
    <location>
        <begin position="66"/>
        <end position="86"/>
    </location>
</feature>
<evidence type="ECO:0000256" key="1">
    <source>
        <dbReference type="SAM" id="Phobius"/>
    </source>
</evidence>
<feature type="transmembrane region" description="Helical" evidence="1">
    <location>
        <begin position="7"/>
        <end position="27"/>
    </location>
</feature>
<feature type="transmembrane region" description="Helical" evidence="1">
    <location>
        <begin position="136"/>
        <end position="157"/>
    </location>
</feature>
<keyword evidence="3" id="KW-1185">Reference proteome</keyword>
<proteinExistence type="predicted"/>
<dbReference type="AlphaFoldDB" id="A0A1H2R2A2"/>
<evidence type="ECO:0000313" key="2">
    <source>
        <dbReference type="EMBL" id="SDW13475.1"/>
    </source>
</evidence>
<feature type="transmembrane region" description="Helical" evidence="1">
    <location>
        <begin position="293"/>
        <end position="311"/>
    </location>
</feature>
<gene>
    <name evidence="2" type="ORF">SAMN05444411_101131</name>
</gene>
<accession>A0A1H2R2A2</accession>
<feature type="transmembrane region" description="Helical" evidence="1">
    <location>
        <begin position="164"/>
        <end position="182"/>
    </location>
</feature>
<reference evidence="3" key="1">
    <citation type="submission" date="2016-10" db="EMBL/GenBank/DDBJ databases">
        <authorList>
            <person name="Varghese N."/>
            <person name="Submissions S."/>
        </authorList>
    </citation>
    <scope>NUCLEOTIDE SEQUENCE [LARGE SCALE GENOMIC DNA]</scope>
    <source>
        <strain evidence="3">DSM 24956</strain>
    </source>
</reference>
<name>A0A1H2R2A2_9FLAO</name>
<evidence type="ECO:0000313" key="3">
    <source>
        <dbReference type="Proteomes" id="UP000199595"/>
    </source>
</evidence>
<protein>
    <recommendedName>
        <fullName evidence="4">Dolichyl-phosphate-mannose-protein mannosyltransferase</fullName>
    </recommendedName>
</protein>
<keyword evidence="1" id="KW-0472">Membrane</keyword>
<organism evidence="2 3">
    <name type="scientific">Lutibacter oricola</name>
    <dbReference type="NCBI Taxonomy" id="762486"/>
    <lineage>
        <taxon>Bacteria</taxon>
        <taxon>Pseudomonadati</taxon>
        <taxon>Bacteroidota</taxon>
        <taxon>Flavobacteriia</taxon>
        <taxon>Flavobacteriales</taxon>
        <taxon>Flavobacteriaceae</taxon>
        <taxon>Lutibacter</taxon>
    </lineage>
</organism>
<feature type="transmembrane region" description="Helical" evidence="1">
    <location>
        <begin position="254"/>
        <end position="272"/>
    </location>
</feature>
<feature type="transmembrane region" description="Helical" evidence="1">
    <location>
        <begin position="217"/>
        <end position="242"/>
    </location>
</feature>